<gene>
    <name evidence="1" type="ORF">KCG35_21705</name>
</gene>
<evidence type="ECO:0000313" key="2">
    <source>
        <dbReference type="Proteomes" id="UP000690515"/>
    </source>
</evidence>
<proteinExistence type="predicted"/>
<dbReference type="Proteomes" id="UP000690515">
    <property type="component" value="Unassembled WGS sequence"/>
</dbReference>
<accession>A0ABS5ZI89</accession>
<organism evidence="1 2">
    <name type="scientific">Zooshikella harenae</name>
    <dbReference type="NCBI Taxonomy" id="2827238"/>
    <lineage>
        <taxon>Bacteria</taxon>
        <taxon>Pseudomonadati</taxon>
        <taxon>Pseudomonadota</taxon>
        <taxon>Gammaproteobacteria</taxon>
        <taxon>Oceanospirillales</taxon>
        <taxon>Zooshikellaceae</taxon>
        <taxon>Zooshikella</taxon>
    </lineage>
</organism>
<comment type="caution">
    <text evidence="1">The sequence shown here is derived from an EMBL/GenBank/DDBJ whole genome shotgun (WGS) entry which is preliminary data.</text>
</comment>
<keyword evidence="2" id="KW-1185">Reference proteome</keyword>
<dbReference type="EMBL" id="JAGSOY010000095">
    <property type="protein sequence ID" value="MBU2713680.1"/>
    <property type="molecule type" value="Genomic_DNA"/>
</dbReference>
<evidence type="ECO:0000313" key="1">
    <source>
        <dbReference type="EMBL" id="MBU2713680.1"/>
    </source>
</evidence>
<reference evidence="1 2" key="1">
    <citation type="submission" date="2021-04" db="EMBL/GenBank/DDBJ databases">
        <authorList>
            <person name="Pira H."/>
            <person name="Risdian C."/>
            <person name="Wink J."/>
        </authorList>
    </citation>
    <scope>NUCLEOTIDE SEQUENCE [LARGE SCALE GENOMIC DNA]</scope>
    <source>
        <strain evidence="1 2">WH53</strain>
    </source>
</reference>
<sequence length="49" mass="5556">MIEQKKSVIVASVTEIHERVKESATVLFTFHQKHDGPAMIIKVCLFCLV</sequence>
<name>A0ABS5ZI89_9GAMM</name>
<dbReference type="RefSeq" id="WP_215821965.1">
    <property type="nucleotide sequence ID" value="NZ_JAGSOY010000095.1"/>
</dbReference>
<protein>
    <submittedName>
        <fullName evidence="1">Uncharacterized protein</fullName>
    </submittedName>
</protein>